<dbReference type="EMBL" id="QFQP01000010">
    <property type="protein sequence ID" value="PZR13250.1"/>
    <property type="molecule type" value="Genomic_DNA"/>
</dbReference>
<name>A0A2W5TCK1_9BACT</name>
<protein>
    <submittedName>
        <fullName evidence="2">Uncharacterized protein</fullName>
    </submittedName>
</protein>
<feature type="region of interest" description="Disordered" evidence="1">
    <location>
        <begin position="54"/>
        <end position="84"/>
    </location>
</feature>
<feature type="compositionally biased region" description="Basic and acidic residues" evidence="1">
    <location>
        <begin position="75"/>
        <end position="84"/>
    </location>
</feature>
<evidence type="ECO:0000256" key="1">
    <source>
        <dbReference type="SAM" id="MobiDB-lite"/>
    </source>
</evidence>
<dbReference type="Proteomes" id="UP000249061">
    <property type="component" value="Unassembled WGS sequence"/>
</dbReference>
<comment type="caution">
    <text evidence="2">The sequence shown here is derived from an EMBL/GenBank/DDBJ whole genome shotgun (WGS) entry which is preliminary data.</text>
</comment>
<reference evidence="2 3" key="1">
    <citation type="submission" date="2017-08" db="EMBL/GenBank/DDBJ databases">
        <title>Infants hospitalized years apart are colonized by the same room-sourced microbial strains.</title>
        <authorList>
            <person name="Brooks B."/>
            <person name="Olm M.R."/>
            <person name="Firek B.A."/>
            <person name="Baker R."/>
            <person name="Thomas B.C."/>
            <person name="Morowitz M.J."/>
            <person name="Banfield J.F."/>
        </authorList>
    </citation>
    <scope>NUCLEOTIDE SEQUENCE [LARGE SCALE GENOMIC DNA]</scope>
    <source>
        <strain evidence="2">S2_003_000_R2_14</strain>
    </source>
</reference>
<organism evidence="2 3">
    <name type="scientific">Archangium gephyra</name>
    <dbReference type="NCBI Taxonomy" id="48"/>
    <lineage>
        <taxon>Bacteria</taxon>
        <taxon>Pseudomonadati</taxon>
        <taxon>Myxococcota</taxon>
        <taxon>Myxococcia</taxon>
        <taxon>Myxococcales</taxon>
        <taxon>Cystobacterineae</taxon>
        <taxon>Archangiaceae</taxon>
        <taxon>Archangium</taxon>
    </lineage>
</organism>
<accession>A0A2W5TCK1</accession>
<sequence>MRSGRQLEPSGPRRVEPSPLDARLSLRARQHRHRLRAIGDRTLPPLMRSPVREYFASGDGLNGSTPAPHAGIGRPRPEGARKFR</sequence>
<gene>
    <name evidence="2" type="ORF">DI536_13265</name>
</gene>
<dbReference type="AlphaFoldDB" id="A0A2W5TCK1"/>
<proteinExistence type="predicted"/>
<feature type="region of interest" description="Disordered" evidence="1">
    <location>
        <begin position="1"/>
        <end position="22"/>
    </location>
</feature>
<evidence type="ECO:0000313" key="3">
    <source>
        <dbReference type="Proteomes" id="UP000249061"/>
    </source>
</evidence>
<evidence type="ECO:0000313" key="2">
    <source>
        <dbReference type="EMBL" id="PZR13250.1"/>
    </source>
</evidence>